<reference evidence="4 5" key="1">
    <citation type="journal article" date="2020" name="Mol. Biol. Evol.">
        <title>Distinct Expression and Methylation Patterns for Genes with Different Fates following a Single Whole-Genome Duplication in Flowering Plants.</title>
        <authorList>
            <person name="Shi T."/>
            <person name="Rahmani R.S."/>
            <person name="Gugger P.F."/>
            <person name="Wang M."/>
            <person name="Li H."/>
            <person name="Zhang Y."/>
            <person name="Li Z."/>
            <person name="Wang Q."/>
            <person name="Van de Peer Y."/>
            <person name="Marchal K."/>
            <person name="Chen J."/>
        </authorList>
    </citation>
    <scope>NUCLEOTIDE SEQUENCE [LARGE SCALE GENOMIC DNA]</scope>
    <source>
        <tissue evidence="4">Leaf</tissue>
    </source>
</reference>
<keyword evidence="5" id="KW-1185">Reference proteome</keyword>
<comment type="caution">
    <text evidence="4">The sequence shown here is derived from an EMBL/GenBank/DDBJ whole genome shotgun (WGS) entry which is preliminary data.</text>
</comment>
<feature type="compositionally biased region" description="Basic and acidic residues" evidence="1">
    <location>
        <begin position="139"/>
        <end position="149"/>
    </location>
</feature>
<evidence type="ECO:0000256" key="2">
    <source>
        <dbReference type="SAM" id="Phobius"/>
    </source>
</evidence>
<feature type="transmembrane region" description="Helical" evidence="2">
    <location>
        <begin position="565"/>
        <end position="591"/>
    </location>
</feature>
<evidence type="ECO:0000313" key="4">
    <source>
        <dbReference type="EMBL" id="DAD46060.1"/>
    </source>
</evidence>
<organism evidence="4 5">
    <name type="scientific">Nelumbo nucifera</name>
    <name type="common">Sacred lotus</name>
    <dbReference type="NCBI Taxonomy" id="4432"/>
    <lineage>
        <taxon>Eukaryota</taxon>
        <taxon>Viridiplantae</taxon>
        <taxon>Streptophyta</taxon>
        <taxon>Embryophyta</taxon>
        <taxon>Tracheophyta</taxon>
        <taxon>Spermatophyta</taxon>
        <taxon>Magnoliopsida</taxon>
        <taxon>Proteales</taxon>
        <taxon>Nelumbonaceae</taxon>
        <taxon>Nelumbo</taxon>
    </lineage>
</organism>
<sequence>MRMSISLFLLQLLSRSVDCFKRTSSLPHNRSLSPRSPDCCKRISSLLQSRMEWTWAPISGGGEQPSAEMTERTCAPISDYEPPPREMMEWAWASIIGIGPSPPERMGYSWTPTGSGGSPSLERMECGWAPMSGSGPQTPERERNDEARGKAPVYEQVKDERHQELLDFVILTCGLRDNTKPPKSLSSIYRIQEQLGDINYVPQIVSIGPFYYKSRRLQGTRKQKNKYLKWFLPRNPNCSWEKTLDNCVKVLKENEENARRWYSEEIEFKDRADFVTMMLVDGCFLLELLCRRYRKNHPEQPVIGNQIDDDNDDSDGPISKKMLPRIRHDLLLLENQLPFRILELLFRNTIADISSISLDRLVYDFFQDIAPIQNVKVFQPKTTKHILHLLRKFMCDSSKLEITGKSSREAKLSNYSVTQLIEAGVKFRKKENADSFLDISFTNGVLEIPNLHVHSYTECLFRNLIAFEQYFPKCTGRITSYAFLMDSLINSREDVQYLYKKGIITHGLGSHEEVSVLFDNLRKGIFLHYFYYEDVCTDLNNHFENRWVVWSAIFKREHLKNPLTVVALIGATSALLFTFASSLFAMLSFFVHGP</sequence>
<dbReference type="PANTHER" id="PTHR31170">
    <property type="entry name" value="BNAC04G53230D PROTEIN"/>
    <property type="match status" value="1"/>
</dbReference>
<gene>
    <name evidence="4" type="ORF">HUJ06_004290</name>
</gene>
<dbReference type="EMBL" id="DUZY01000007">
    <property type="protein sequence ID" value="DAD46060.1"/>
    <property type="molecule type" value="Genomic_DNA"/>
</dbReference>
<evidence type="ECO:0000256" key="3">
    <source>
        <dbReference type="SAM" id="SignalP"/>
    </source>
</evidence>
<accession>A0A822ZNM3</accession>
<evidence type="ECO:0000313" key="5">
    <source>
        <dbReference type="Proteomes" id="UP000607653"/>
    </source>
</evidence>
<protein>
    <submittedName>
        <fullName evidence="4">Uncharacterized protein</fullName>
    </submittedName>
</protein>
<name>A0A822ZNM3_NELNU</name>
<keyword evidence="2" id="KW-0472">Membrane</keyword>
<feature type="region of interest" description="Disordered" evidence="1">
    <location>
        <begin position="130"/>
        <end position="149"/>
    </location>
</feature>
<keyword evidence="2" id="KW-1133">Transmembrane helix</keyword>
<dbReference type="InterPro" id="IPR004158">
    <property type="entry name" value="DUF247_pln"/>
</dbReference>
<evidence type="ECO:0000256" key="1">
    <source>
        <dbReference type="SAM" id="MobiDB-lite"/>
    </source>
</evidence>
<dbReference type="Proteomes" id="UP000607653">
    <property type="component" value="Unassembled WGS sequence"/>
</dbReference>
<dbReference type="PANTHER" id="PTHR31170:SF25">
    <property type="entry name" value="BNAA09G04570D PROTEIN"/>
    <property type="match status" value="1"/>
</dbReference>
<keyword evidence="2" id="KW-0812">Transmembrane</keyword>
<feature type="signal peptide" evidence="3">
    <location>
        <begin position="1"/>
        <end position="19"/>
    </location>
</feature>
<feature type="chain" id="PRO_5032995950" evidence="3">
    <location>
        <begin position="20"/>
        <end position="594"/>
    </location>
</feature>
<keyword evidence="3" id="KW-0732">Signal</keyword>
<proteinExistence type="predicted"/>
<dbReference type="Pfam" id="PF03140">
    <property type="entry name" value="DUF247"/>
    <property type="match status" value="1"/>
</dbReference>
<dbReference type="AlphaFoldDB" id="A0A822ZNM3"/>